<dbReference type="OrthoDB" id="3264373at2759"/>
<reference evidence="2 3" key="1">
    <citation type="journal article" date="2012" name="Science">
        <title>The Paleozoic origin of enzymatic lignin decomposition reconstructed from 31 fungal genomes.</title>
        <authorList>
            <person name="Floudas D."/>
            <person name="Binder M."/>
            <person name="Riley R."/>
            <person name="Barry K."/>
            <person name="Blanchette R.A."/>
            <person name="Henrissat B."/>
            <person name="Martinez A.T."/>
            <person name="Otillar R."/>
            <person name="Spatafora J.W."/>
            <person name="Yadav J.S."/>
            <person name="Aerts A."/>
            <person name="Benoit I."/>
            <person name="Boyd A."/>
            <person name="Carlson A."/>
            <person name="Copeland A."/>
            <person name="Coutinho P.M."/>
            <person name="de Vries R.P."/>
            <person name="Ferreira P."/>
            <person name="Findley K."/>
            <person name="Foster B."/>
            <person name="Gaskell J."/>
            <person name="Glotzer D."/>
            <person name="Gorecki P."/>
            <person name="Heitman J."/>
            <person name="Hesse C."/>
            <person name="Hori C."/>
            <person name="Igarashi K."/>
            <person name="Jurgens J.A."/>
            <person name="Kallen N."/>
            <person name="Kersten P."/>
            <person name="Kohler A."/>
            <person name="Kuees U."/>
            <person name="Kumar T.K.A."/>
            <person name="Kuo A."/>
            <person name="LaButti K."/>
            <person name="Larrondo L.F."/>
            <person name="Lindquist E."/>
            <person name="Ling A."/>
            <person name="Lombard V."/>
            <person name="Lucas S."/>
            <person name="Lundell T."/>
            <person name="Martin R."/>
            <person name="McLaughlin D.J."/>
            <person name="Morgenstern I."/>
            <person name="Morin E."/>
            <person name="Murat C."/>
            <person name="Nagy L.G."/>
            <person name="Nolan M."/>
            <person name="Ohm R.A."/>
            <person name="Patyshakuliyeva A."/>
            <person name="Rokas A."/>
            <person name="Ruiz-Duenas F.J."/>
            <person name="Sabat G."/>
            <person name="Salamov A."/>
            <person name="Samejima M."/>
            <person name="Schmutz J."/>
            <person name="Slot J.C."/>
            <person name="St John F."/>
            <person name="Stenlid J."/>
            <person name="Sun H."/>
            <person name="Sun S."/>
            <person name="Syed K."/>
            <person name="Tsang A."/>
            <person name="Wiebenga A."/>
            <person name="Young D."/>
            <person name="Pisabarro A."/>
            <person name="Eastwood D.C."/>
            <person name="Martin F."/>
            <person name="Cullen D."/>
            <person name="Grigoriev I.V."/>
            <person name="Hibbett D.S."/>
        </authorList>
    </citation>
    <scope>NUCLEOTIDE SEQUENCE [LARGE SCALE GENOMIC DNA]</scope>
    <source>
        <strain evidence="2 3">ATCC 11539</strain>
    </source>
</reference>
<evidence type="ECO:0000313" key="3">
    <source>
        <dbReference type="Proteomes" id="UP000030669"/>
    </source>
</evidence>
<feature type="region of interest" description="Disordered" evidence="1">
    <location>
        <begin position="514"/>
        <end position="631"/>
    </location>
</feature>
<gene>
    <name evidence="2" type="ORF">GLOTRDRAFT_131660</name>
</gene>
<dbReference type="KEGG" id="gtr:GLOTRDRAFT_131660"/>
<dbReference type="RefSeq" id="XP_007868737.1">
    <property type="nucleotide sequence ID" value="XM_007870546.1"/>
</dbReference>
<protein>
    <recommendedName>
        <fullName evidence="4">F-box domain-containing protein</fullName>
    </recommendedName>
</protein>
<feature type="compositionally biased region" description="Basic and acidic residues" evidence="1">
    <location>
        <begin position="600"/>
        <end position="618"/>
    </location>
</feature>
<name>S7PY22_GLOTA</name>
<keyword evidence="3" id="KW-1185">Reference proteome</keyword>
<evidence type="ECO:0000256" key="1">
    <source>
        <dbReference type="SAM" id="MobiDB-lite"/>
    </source>
</evidence>
<dbReference type="Gene3D" id="3.80.10.10">
    <property type="entry name" value="Ribonuclease Inhibitor"/>
    <property type="match status" value="1"/>
</dbReference>
<feature type="compositionally biased region" description="Basic and acidic residues" evidence="1">
    <location>
        <begin position="583"/>
        <end position="592"/>
    </location>
</feature>
<dbReference type="InterPro" id="IPR032675">
    <property type="entry name" value="LRR_dom_sf"/>
</dbReference>
<feature type="compositionally biased region" description="Acidic residues" evidence="1">
    <location>
        <begin position="514"/>
        <end position="582"/>
    </location>
</feature>
<dbReference type="OMA" id="HLPCPNF"/>
<dbReference type="HOGENOM" id="CLU_434779_0_0_1"/>
<dbReference type="GeneID" id="19302347"/>
<proteinExistence type="predicted"/>
<evidence type="ECO:0008006" key="4">
    <source>
        <dbReference type="Google" id="ProtNLM"/>
    </source>
</evidence>
<dbReference type="STRING" id="670483.S7PY22"/>
<dbReference type="SUPFAM" id="SSF52047">
    <property type="entry name" value="RNI-like"/>
    <property type="match status" value="1"/>
</dbReference>
<dbReference type="EMBL" id="KB469307">
    <property type="protein sequence ID" value="EPQ52418.1"/>
    <property type="molecule type" value="Genomic_DNA"/>
</dbReference>
<accession>S7PY22</accession>
<evidence type="ECO:0000313" key="2">
    <source>
        <dbReference type="EMBL" id="EPQ52418.1"/>
    </source>
</evidence>
<sequence length="631" mass="70476">MSYSHISRSNFANLSYELISKIVKFGTGDGTDAATGAIVPPSATGLLAATHVCRSWREATVHNATHWRNIWIGSLDSVRTMLARTLRLPIAVAGSLSTEADGRKLAVVMNQISRVRSLSLKTTSEALRALDGRRKGAASILEMLEIERVDRDEPVDLSCFASPKLRHLDVTNFDFNEFRALLSPSITSLRIAGVCVSTTTGEVIQLLHHLPHLESLELKVNLLPTAEENAIVQTTCLEGLRRVDMAIQSVGEAELLAFVSMPHVDFVRLSILCDDDLPEVMELVRRRFEGDGRTAFGGCTLYAPNPTSLHVALTPDETVPACPPQVGTYIIFDNFEEWEEYRVIDLLRTKFGPTRTAPWISAVEQLAIRNARAHTEISTQSWRALFQVMPSIRTLGISERGTAVFPMGLYLQKPVGNLWYRRPLFPQLESLDLEGVWFRASSRLSEQDQGDFLDRLVTPYQRCDGTQCIKSLTIRAGVNIFREDIEVLRRVSRDFNWDEVETFKARNDTFEEGVDFDLYDDEDEEADIEDGELEDGELEDEEFEDGALEDGELDDRELDGDELEEGELDDGEFEDGELDDREESPSEDERGGEVPALPGKESHEGQPGRTGEKPKDSPSSKPTGVPESKEK</sequence>
<dbReference type="AlphaFoldDB" id="S7PY22"/>
<dbReference type="Proteomes" id="UP000030669">
    <property type="component" value="Unassembled WGS sequence"/>
</dbReference>
<organism evidence="2 3">
    <name type="scientific">Gloeophyllum trabeum (strain ATCC 11539 / FP-39264 / Madison 617)</name>
    <name type="common">Brown rot fungus</name>
    <dbReference type="NCBI Taxonomy" id="670483"/>
    <lineage>
        <taxon>Eukaryota</taxon>
        <taxon>Fungi</taxon>
        <taxon>Dikarya</taxon>
        <taxon>Basidiomycota</taxon>
        <taxon>Agaricomycotina</taxon>
        <taxon>Agaricomycetes</taxon>
        <taxon>Gloeophyllales</taxon>
        <taxon>Gloeophyllaceae</taxon>
        <taxon>Gloeophyllum</taxon>
    </lineage>
</organism>